<dbReference type="InterPro" id="IPR005793">
    <property type="entry name" value="Formyl_trans_C"/>
</dbReference>
<organism evidence="8 9">
    <name type="scientific">Pseudonocardia aurantiaca</name>
    <dbReference type="NCBI Taxonomy" id="75290"/>
    <lineage>
        <taxon>Bacteria</taxon>
        <taxon>Bacillati</taxon>
        <taxon>Actinomycetota</taxon>
        <taxon>Actinomycetes</taxon>
        <taxon>Pseudonocardiales</taxon>
        <taxon>Pseudonocardiaceae</taxon>
        <taxon>Pseudonocardia</taxon>
    </lineage>
</organism>
<comment type="similarity">
    <text evidence="1 5">Belongs to the Fmt family.</text>
</comment>
<evidence type="ECO:0000256" key="1">
    <source>
        <dbReference type="ARBA" id="ARBA00010699"/>
    </source>
</evidence>
<sequence>MRLVFAGTPEPAVPSLRALLDSSRHEVVAVVTRPDAPAGRGRKVLRSPVGQLADEAGVPVLTPAKPSEPGFLAALAELAPDCCPVVAYGALVPRAALDVPAHGWVNLHFSLLPAWRGAAPVQAAVRHGDEVTGASTFLLEEGLDTGPVYGVVTESVAPTDTAGDLLGRLAESGARLLVATMDGIADGTLEPRPQPGEGVTHAPKVTTADARVDWSAPPVAIDRLVRSVTPEPGAWTTFRGDRLGLGAVTLLPTDTEVPVLKPGELHVEKRRVLAGTVGVPVQLGEVRPVGKRAMSAPDWARGVRIDAGEHLT</sequence>
<keyword evidence="4 5" id="KW-0648">Protein biosynthesis</keyword>
<dbReference type="InterPro" id="IPR011034">
    <property type="entry name" value="Formyl_transferase-like_C_sf"/>
</dbReference>
<dbReference type="NCBIfam" id="TIGR00460">
    <property type="entry name" value="fmt"/>
    <property type="match status" value="1"/>
</dbReference>
<feature type="binding site" evidence="5">
    <location>
        <begin position="110"/>
        <end position="113"/>
    </location>
    <ligand>
        <name>(6S)-5,6,7,8-tetrahydrofolate</name>
        <dbReference type="ChEBI" id="CHEBI:57453"/>
    </ligand>
</feature>
<evidence type="ECO:0000256" key="4">
    <source>
        <dbReference type="ARBA" id="ARBA00022917"/>
    </source>
</evidence>
<evidence type="ECO:0000313" key="8">
    <source>
        <dbReference type="EMBL" id="MFD1529825.1"/>
    </source>
</evidence>
<dbReference type="PANTHER" id="PTHR11138">
    <property type="entry name" value="METHIONYL-TRNA FORMYLTRANSFERASE"/>
    <property type="match status" value="1"/>
</dbReference>
<evidence type="ECO:0000259" key="7">
    <source>
        <dbReference type="Pfam" id="PF02911"/>
    </source>
</evidence>
<comment type="caution">
    <text evidence="8">The sequence shown here is derived from an EMBL/GenBank/DDBJ whole genome shotgun (WGS) entry which is preliminary data.</text>
</comment>
<dbReference type="Pfam" id="PF02911">
    <property type="entry name" value="Formyl_trans_C"/>
    <property type="match status" value="1"/>
</dbReference>
<dbReference type="InterPro" id="IPR002376">
    <property type="entry name" value="Formyl_transf_N"/>
</dbReference>
<feature type="domain" description="Formyl transferase N-terminal" evidence="6">
    <location>
        <begin position="2"/>
        <end position="179"/>
    </location>
</feature>
<dbReference type="InterPro" id="IPR005794">
    <property type="entry name" value="Fmt"/>
</dbReference>
<dbReference type="EC" id="2.1.2.9" evidence="2 5"/>
<dbReference type="GO" id="GO:0004479">
    <property type="term" value="F:methionyl-tRNA formyltransferase activity"/>
    <property type="evidence" value="ECO:0007669"/>
    <property type="project" value="UniProtKB-EC"/>
</dbReference>
<dbReference type="EMBL" id="JBHUCP010000006">
    <property type="protein sequence ID" value="MFD1529825.1"/>
    <property type="molecule type" value="Genomic_DNA"/>
</dbReference>
<dbReference type="InterPro" id="IPR036477">
    <property type="entry name" value="Formyl_transf_N_sf"/>
</dbReference>
<dbReference type="Proteomes" id="UP001597145">
    <property type="component" value="Unassembled WGS sequence"/>
</dbReference>
<evidence type="ECO:0000256" key="2">
    <source>
        <dbReference type="ARBA" id="ARBA00012261"/>
    </source>
</evidence>
<evidence type="ECO:0000256" key="5">
    <source>
        <dbReference type="HAMAP-Rule" id="MF_00182"/>
    </source>
</evidence>
<dbReference type="InterPro" id="IPR041711">
    <property type="entry name" value="Met-tRNA-FMT_N"/>
</dbReference>
<keyword evidence="9" id="KW-1185">Reference proteome</keyword>
<dbReference type="HAMAP" id="MF_00182">
    <property type="entry name" value="Formyl_trans"/>
    <property type="match status" value="1"/>
</dbReference>
<dbReference type="SUPFAM" id="SSF50486">
    <property type="entry name" value="FMT C-terminal domain-like"/>
    <property type="match status" value="1"/>
</dbReference>
<comment type="function">
    <text evidence="5">Attaches a formyl group to the free amino group of methionyl-tRNA(fMet). The formyl group appears to play a dual role in the initiator identity of N-formylmethionyl-tRNA by promoting its recognition by IF2 and preventing the misappropriation of this tRNA by the elongation apparatus.</text>
</comment>
<dbReference type="PANTHER" id="PTHR11138:SF5">
    <property type="entry name" value="METHIONYL-TRNA FORMYLTRANSFERASE, MITOCHONDRIAL"/>
    <property type="match status" value="1"/>
</dbReference>
<keyword evidence="3 5" id="KW-0808">Transferase</keyword>
<gene>
    <name evidence="5 8" type="primary">fmt</name>
    <name evidence="8" type="ORF">ACFSCY_10265</name>
</gene>
<comment type="catalytic activity">
    <reaction evidence="5">
        <text>L-methionyl-tRNA(fMet) + (6R)-10-formyltetrahydrofolate = N-formyl-L-methionyl-tRNA(fMet) + (6S)-5,6,7,8-tetrahydrofolate + H(+)</text>
        <dbReference type="Rhea" id="RHEA:24380"/>
        <dbReference type="Rhea" id="RHEA-COMP:9952"/>
        <dbReference type="Rhea" id="RHEA-COMP:9953"/>
        <dbReference type="ChEBI" id="CHEBI:15378"/>
        <dbReference type="ChEBI" id="CHEBI:57453"/>
        <dbReference type="ChEBI" id="CHEBI:78530"/>
        <dbReference type="ChEBI" id="CHEBI:78844"/>
        <dbReference type="ChEBI" id="CHEBI:195366"/>
        <dbReference type="EC" id="2.1.2.9"/>
    </reaction>
</comment>
<dbReference type="RefSeq" id="WP_343976001.1">
    <property type="nucleotide sequence ID" value="NZ_BAAAJG010000008.1"/>
</dbReference>
<dbReference type="Gene3D" id="3.40.50.12230">
    <property type="match status" value="1"/>
</dbReference>
<dbReference type="CDD" id="cd08704">
    <property type="entry name" value="Met_tRNA_FMT_C"/>
    <property type="match status" value="1"/>
</dbReference>
<dbReference type="InterPro" id="IPR044135">
    <property type="entry name" value="Met-tRNA-FMT_C"/>
</dbReference>
<proteinExistence type="inferred from homology"/>
<evidence type="ECO:0000256" key="3">
    <source>
        <dbReference type="ARBA" id="ARBA00022679"/>
    </source>
</evidence>
<dbReference type="SUPFAM" id="SSF53328">
    <property type="entry name" value="Formyltransferase"/>
    <property type="match status" value="1"/>
</dbReference>
<accession>A0ABW4FGN2</accession>
<protein>
    <recommendedName>
        <fullName evidence="2 5">Methionyl-tRNA formyltransferase</fullName>
        <ecNumber evidence="2 5">2.1.2.9</ecNumber>
    </recommendedName>
</protein>
<evidence type="ECO:0000313" key="9">
    <source>
        <dbReference type="Proteomes" id="UP001597145"/>
    </source>
</evidence>
<reference evidence="9" key="1">
    <citation type="journal article" date="2019" name="Int. J. Syst. Evol. Microbiol.">
        <title>The Global Catalogue of Microorganisms (GCM) 10K type strain sequencing project: providing services to taxonomists for standard genome sequencing and annotation.</title>
        <authorList>
            <consortium name="The Broad Institute Genomics Platform"/>
            <consortium name="The Broad Institute Genome Sequencing Center for Infectious Disease"/>
            <person name="Wu L."/>
            <person name="Ma J."/>
        </authorList>
    </citation>
    <scope>NUCLEOTIDE SEQUENCE [LARGE SCALE GENOMIC DNA]</scope>
    <source>
        <strain evidence="9">JCM 12165</strain>
    </source>
</reference>
<name>A0ABW4FGN2_9PSEU</name>
<dbReference type="CDD" id="cd08646">
    <property type="entry name" value="FMT_core_Met-tRNA-FMT_N"/>
    <property type="match status" value="1"/>
</dbReference>
<evidence type="ECO:0000259" key="6">
    <source>
        <dbReference type="Pfam" id="PF00551"/>
    </source>
</evidence>
<dbReference type="Pfam" id="PF00551">
    <property type="entry name" value="Formyl_trans_N"/>
    <property type="match status" value="1"/>
</dbReference>
<feature type="domain" description="Formyl transferase C-terminal" evidence="7">
    <location>
        <begin position="204"/>
        <end position="303"/>
    </location>
</feature>